<dbReference type="SUPFAM" id="SSF55957">
    <property type="entry name" value="Phosphoglucomutase, C-terminal domain"/>
    <property type="match status" value="1"/>
</dbReference>
<feature type="domain" description="Alpha-D-phosphohexomutase C-terminal" evidence="1">
    <location>
        <begin position="3"/>
        <end position="35"/>
    </location>
</feature>
<comment type="caution">
    <text evidence="2">The sequence shown here is derived from an EMBL/GenBank/DDBJ whole genome shotgun (WGS) entry which is preliminary data.</text>
</comment>
<proteinExistence type="predicted"/>
<reference evidence="2 3" key="1">
    <citation type="submission" date="2024-09" db="EMBL/GenBank/DDBJ databases">
        <authorList>
            <person name="Sun Q."/>
            <person name="Mori K."/>
        </authorList>
    </citation>
    <scope>NUCLEOTIDE SEQUENCE [LARGE SCALE GENOMIC DNA]</scope>
    <source>
        <strain evidence="2 3">TBRC 4938</strain>
    </source>
</reference>
<sequence>VTLADGRIVHLRPSGNAPEMRCYVEAQNQLTAKKLLRQGLELIREWASGQKP</sequence>
<organism evidence="2 3">
    <name type="scientific">Rhizobium puerariae</name>
    <dbReference type="NCBI Taxonomy" id="1585791"/>
    <lineage>
        <taxon>Bacteria</taxon>
        <taxon>Pseudomonadati</taxon>
        <taxon>Pseudomonadota</taxon>
        <taxon>Alphaproteobacteria</taxon>
        <taxon>Hyphomicrobiales</taxon>
        <taxon>Rhizobiaceae</taxon>
        <taxon>Rhizobium/Agrobacterium group</taxon>
        <taxon>Rhizobium</taxon>
    </lineage>
</organism>
<dbReference type="EMBL" id="JBHMAA010000025">
    <property type="protein sequence ID" value="MFB9951596.1"/>
    <property type="molecule type" value="Genomic_DNA"/>
</dbReference>
<feature type="non-terminal residue" evidence="2">
    <location>
        <position position="1"/>
    </location>
</feature>
<dbReference type="Proteomes" id="UP001589692">
    <property type="component" value="Unassembled WGS sequence"/>
</dbReference>
<dbReference type="Pfam" id="PF00408">
    <property type="entry name" value="PGM_PMM_IV"/>
    <property type="match status" value="1"/>
</dbReference>
<evidence type="ECO:0000259" key="1">
    <source>
        <dbReference type="Pfam" id="PF00408"/>
    </source>
</evidence>
<evidence type="ECO:0000313" key="3">
    <source>
        <dbReference type="Proteomes" id="UP001589692"/>
    </source>
</evidence>
<dbReference type="InterPro" id="IPR005843">
    <property type="entry name" value="A-D-PHexomutase_C"/>
</dbReference>
<accession>A0ABV6ALW4</accession>
<dbReference type="Gene3D" id="3.30.310.50">
    <property type="entry name" value="Alpha-D-phosphohexomutase, C-terminal domain"/>
    <property type="match status" value="1"/>
</dbReference>
<gene>
    <name evidence="2" type="ORF">ACFFP0_22330</name>
</gene>
<dbReference type="InterPro" id="IPR036900">
    <property type="entry name" value="A-D-PHexomutase_C_sf"/>
</dbReference>
<name>A0ABV6ALW4_9HYPH</name>
<protein>
    <submittedName>
        <fullName evidence="2">Phosphomannomutase</fullName>
    </submittedName>
</protein>
<keyword evidence="3" id="KW-1185">Reference proteome</keyword>
<evidence type="ECO:0000313" key="2">
    <source>
        <dbReference type="EMBL" id="MFB9951596.1"/>
    </source>
</evidence>